<dbReference type="InterPro" id="IPR000595">
    <property type="entry name" value="cNMP-bd_dom"/>
</dbReference>
<reference evidence="6" key="2">
    <citation type="submission" date="2017-04" db="EMBL/GenBank/DDBJ databases">
        <title>Complete Genome Sequences of Twelve Strains of a Stable Defined Moderately Diverse Mouse Microbiota 2 (sDMDMm2).</title>
        <authorList>
            <person name="Uchimura Y."/>
            <person name="Wyss M."/>
            <person name="Brugiroux S."/>
            <person name="Limenitakis J.P."/>
            <person name="Stecher B."/>
            <person name="McCoy K.D."/>
            <person name="Macpherson A.J."/>
        </authorList>
    </citation>
    <scope>NUCLEOTIDE SEQUENCE</scope>
    <source>
        <strain evidence="6">YL27</strain>
    </source>
</reference>
<dbReference type="PANTHER" id="PTHR24567">
    <property type="entry name" value="CRP FAMILY TRANSCRIPTIONAL REGULATORY PROTEIN"/>
    <property type="match status" value="1"/>
</dbReference>
<evidence type="ECO:0000313" key="7">
    <source>
        <dbReference type="EMBL" id="TGY73658.1"/>
    </source>
</evidence>
<dbReference type="SMART" id="SM00100">
    <property type="entry name" value="cNMP"/>
    <property type="match status" value="1"/>
</dbReference>
<evidence type="ECO:0000313" key="9">
    <source>
        <dbReference type="Proteomes" id="UP000306630"/>
    </source>
</evidence>
<evidence type="ECO:0000259" key="4">
    <source>
        <dbReference type="PROSITE" id="PS50042"/>
    </source>
</evidence>
<dbReference type="InterPro" id="IPR012318">
    <property type="entry name" value="HTH_CRP"/>
</dbReference>
<dbReference type="PROSITE" id="PS50042">
    <property type="entry name" value="CNMP_BINDING_3"/>
    <property type="match status" value="1"/>
</dbReference>
<dbReference type="InterPro" id="IPR014710">
    <property type="entry name" value="RmlC-like_jellyroll"/>
</dbReference>
<dbReference type="InterPro" id="IPR050397">
    <property type="entry name" value="Env_Response_Regulators"/>
</dbReference>
<name>A0A1B1S910_9BACT</name>
<accession>A0A1Z2XJK9</accession>
<dbReference type="SMART" id="SM00419">
    <property type="entry name" value="HTH_CRP"/>
    <property type="match status" value="1"/>
</dbReference>
<keyword evidence="8" id="KW-1185">Reference proteome</keyword>
<dbReference type="Pfam" id="PF00027">
    <property type="entry name" value="cNMP_binding"/>
    <property type="match status" value="1"/>
</dbReference>
<dbReference type="InterPro" id="IPR036388">
    <property type="entry name" value="WH-like_DNA-bd_sf"/>
</dbReference>
<dbReference type="GeneID" id="65536371"/>
<dbReference type="PANTHER" id="PTHR24567:SF74">
    <property type="entry name" value="HTH-TYPE TRANSCRIPTIONAL REGULATOR ARCR"/>
    <property type="match status" value="1"/>
</dbReference>
<keyword evidence="1" id="KW-0805">Transcription regulation</keyword>
<keyword evidence="2" id="KW-0238">DNA-binding</keyword>
<feature type="domain" description="HTH crp-type" evidence="5">
    <location>
        <begin position="152"/>
        <end position="224"/>
    </location>
</feature>
<protein>
    <submittedName>
        <fullName evidence="6">Crp/Fnr family transcriptional regulator</fullName>
    </submittedName>
</protein>
<dbReference type="GO" id="GO:0003700">
    <property type="term" value="F:DNA-binding transcription factor activity"/>
    <property type="evidence" value="ECO:0007669"/>
    <property type="project" value="TreeGrafter"/>
</dbReference>
<dbReference type="InterPro" id="IPR036390">
    <property type="entry name" value="WH_DNA-bd_sf"/>
</dbReference>
<dbReference type="Gene3D" id="1.10.10.10">
    <property type="entry name" value="Winged helix-like DNA-binding domain superfamily/Winged helix DNA-binding domain"/>
    <property type="match status" value="1"/>
</dbReference>
<dbReference type="Proteomes" id="UP000186351">
    <property type="component" value="Chromosome"/>
</dbReference>
<dbReference type="Gene3D" id="2.60.120.10">
    <property type="entry name" value="Jelly Rolls"/>
    <property type="match status" value="1"/>
</dbReference>
<dbReference type="Pfam" id="PF13545">
    <property type="entry name" value="HTH_Crp_2"/>
    <property type="match status" value="1"/>
</dbReference>
<dbReference type="PROSITE" id="PS51063">
    <property type="entry name" value="HTH_CRP_2"/>
    <property type="match status" value="1"/>
</dbReference>
<accession>A0A1B1S910</accession>
<evidence type="ECO:0000313" key="8">
    <source>
        <dbReference type="Proteomes" id="UP000186351"/>
    </source>
</evidence>
<dbReference type="GO" id="GO:0005829">
    <property type="term" value="C:cytosol"/>
    <property type="evidence" value="ECO:0007669"/>
    <property type="project" value="TreeGrafter"/>
</dbReference>
<keyword evidence="3" id="KW-0804">Transcription</keyword>
<dbReference type="SUPFAM" id="SSF46785">
    <property type="entry name" value="Winged helix' DNA-binding domain"/>
    <property type="match status" value="1"/>
</dbReference>
<sequence>MINKSTLERVISEDLSELWSTLSSDDKHLIIDNFTTHTFKKNQIIYAEKEMPEYLWCLLKGKVKLYKDGIGGRQQILRLIRPVQYFGYRAYFADEPYVSTAAAFEPSTLGCLPMSLVQQLIQNNVKLAWFFIKELSRNLGGSDTKIVNLTQKHIRGRLAEALIALRESYGYEDDDATLRIYMAREDLANLSNMTTSNAIRTLSCFVNEKILIVDGRRIKIMNESALRKISKFG</sequence>
<feature type="domain" description="Cyclic nucleotide-binding" evidence="4">
    <location>
        <begin position="18"/>
        <end position="138"/>
    </location>
</feature>
<dbReference type="KEGG" id="pary:A4V02_05830"/>
<dbReference type="SUPFAM" id="SSF51206">
    <property type="entry name" value="cAMP-binding domain-like"/>
    <property type="match status" value="1"/>
</dbReference>
<dbReference type="CDD" id="cd00038">
    <property type="entry name" value="CAP_ED"/>
    <property type="match status" value="1"/>
</dbReference>
<evidence type="ECO:0000313" key="6">
    <source>
        <dbReference type="EMBL" id="ANU63290.1"/>
    </source>
</evidence>
<gene>
    <name evidence="6" type="ORF">A4V02_05830</name>
    <name evidence="7" type="ORF">E5333_08685</name>
</gene>
<organism evidence="6 8">
    <name type="scientific">Muribaculum intestinale</name>
    <dbReference type="NCBI Taxonomy" id="1796646"/>
    <lineage>
        <taxon>Bacteria</taxon>
        <taxon>Pseudomonadati</taxon>
        <taxon>Bacteroidota</taxon>
        <taxon>Bacteroidia</taxon>
        <taxon>Bacteroidales</taxon>
        <taxon>Muribaculaceae</taxon>
        <taxon>Muribaculum</taxon>
    </lineage>
</organism>
<dbReference type="STRING" id="1796646.A4V02_05830"/>
<dbReference type="RefSeq" id="WP_068960634.1">
    <property type="nucleotide sequence ID" value="NZ_CAJTAP010000015.1"/>
</dbReference>
<dbReference type="EMBL" id="CP015402">
    <property type="protein sequence ID" value="ANU63290.1"/>
    <property type="molecule type" value="Genomic_DNA"/>
</dbReference>
<dbReference type="AlphaFoldDB" id="A0A1B1S910"/>
<evidence type="ECO:0000256" key="2">
    <source>
        <dbReference type="ARBA" id="ARBA00023125"/>
    </source>
</evidence>
<reference evidence="7 9" key="3">
    <citation type="submission" date="2019-04" db="EMBL/GenBank/DDBJ databases">
        <title>Microbes associate with the intestines of laboratory mice.</title>
        <authorList>
            <person name="Navarre W."/>
            <person name="Wong E."/>
            <person name="Huang K."/>
            <person name="Tropini C."/>
            <person name="Ng K."/>
            <person name="Yu B."/>
        </authorList>
    </citation>
    <scope>NUCLEOTIDE SEQUENCE [LARGE SCALE GENOMIC DNA]</scope>
    <source>
        <strain evidence="7 9">NM06_A21</strain>
    </source>
</reference>
<evidence type="ECO:0000259" key="5">
    <source>
        <dbReference type="PROSITE" id="PS51063"/>
    </source>
</evidence>
<dbReference type="Proteomes" id="UP000306630">
    <property type="component" value="Unassembled WGS sequence"/>
</dbReference>
<dbReference type="EMBL" id="SRYD01000031">
    <property type="protein sequence ID" value="TGY73658.1"/>
    <property type="molecule type" value="Genomic_DNA"/>
</dbReference>
<dbReference type="InterPro" id="IPR018490">
    <property type="entry name" value="cNMP-bd_dom_sf"/>
</dbReference>
<proteinExistence type="predicted"/>
<reference evidence="8" key="1">
    <citation type="submission" date="2016-04" db="EMBL/GenBank/DDBJ databases">
        <title>Complete Genome Sequences of Twelve Strains of a Stable Defined Moderately Diverse Mouse Microbiota 2 (sDMDMm2).</title>
        <authorList>
            <person name="Uchimura Y."/>
            <person name="Wyss M."/>
            <person name="Brugiroux S."/>
            <person name="Limenitakis J.P."/>
            <person name="Stecher B."/>
            <person name="McCoy K.D."/>
            <person name="Macpherson A.J."/>
        </authorList>
    </citation>
    <scope>NUCLEOTIDE SEQUENCE [LARGE SCALE GENOMIC DNA]</scope>
    <source>
        <strain evidence="8">YL27</strain>
    </source>
</reference>
<dbReference type="OrthoDB" id="9127033at2"/>
<evidence type="ECO:0000256" key="1">
    <source>
        <dbReference type="ARBA" id="ARBA00023015"/>
    </source>
</evidence>
<dbReference type="GO" id="GO:0003677">
    <property type="term" value="F:DNA binding"/>
    <property type="evidence" value="ECO:0007669"/>
    <property type="project" value="UniProtKB-KW"/>
</dbReference>
<evidence type="ECO:0000256" key="3">
    <source>
        <dbReference type="ARBA" id="ARBA00023163"/>
    </source>
</evidence>